<sequence length="70" mass="7881">MTEEELREELLQEQKEGSKVLPSVSVTVVFTGTLTFEYENVTYEEAKKLAIADYSEADLGDADISLDYVE</sequence>
<organism evidence="1">
    <name type="scientific">Myoviridae sp. ctZgq1</name>
    <dbReference type="NCBI Taxonomy" id="2826666"/>
    <lineage>
        <taxon>Viruses</taxon>
        <taxon>Duplodnaviria</taxon>
        <taxon>Heunggongvirae</taxon>
        <taxon>Uroviricota</taxon>
        <taxon>Caudoviricetes</taxon>
    </lineage>
</organism>
<accession>A0A8S5LXD3</accession>
<protein>
    <submittedName>
        <fullName evidence="1">Uncharacterized protein</fullName>
    </submittedName>
</protein>
<evidence type="ECO:0000313" key="1">
    <source>
        <dbReference type="EMBL" id="DAD74628.1"/>
    </source>
</evidence>
<proteinExistence type="predicted"/>
<reference evidence="1" key="1">
    <citation type="journal article" date="2021" name="Proc. Natl. Acad. Sci. U.S.A.">
        <title>A Catalog of Tens of Thousands of Viruses from Human Metagenomes Reveals Hidden Associations with Chronic Diseases.</title>
        <authorList>
            <person name="Tisza M.J."/>
            <person name="Buck C.B."/>
        </authorList>
    </citation>
    <scope>NUCLEOTIDE SEQUENCE</scope>
    <source>
        <strain evidence="1">CtZgq1</strain>
    </source>
</reference>
<name>A0A8S5LXD3_9CAUD</name>
<dbReference type="EMBL" id="BK014762">
    <property type="protein sequence ID" value="DAD74628.1"/>
    <property type="molecule type" value="Genomic_DNA"/>
</dbReference>